<evidence type="ECO:0000313" key="4">
    <source>
        <dbReference type="Proteomes" id="UP000283269"/>
    </source>
</evidence>
<gene>
    <name evidence="3" type="ORF">CVT25_011747</name>
</gene>
<dbReference type="EMBL" id="NHYD01003423">
    <property type="protein sequence ID" value="PPQ78286.1"/>
    <property type="molecule type" value="Genomic_DNA"/>
</dbReference>
<sequence length="321" mass="33649">MIKASYLVISLLTSASVISAYSTPLVLRHTIPFSRRDAASFGGGNSIITKSSGSSKSQSSGAHSNAAGDEAPFECSVTVTEADAEISWRPNFPNQLQIIAWTGTGSITCSTAMTVMSMSIYAIDPSGTQHLIGGGTSCVECAELVASTDNYACQQAEFGGKCAGEWSVAYEATVEAPVDAPFDIGTGTCVAEGIQLSCEATAVAGTAQPYRNANLPEGYVDDIELDKGAIKEIHDYHFKGGIHQDNTKGLFLPTVTDSDLEAIFERGLLDTSEWTQSDTGNWKRTFPYAGVGVTSGGNPASFIDIFITPAGGTVSTMYPSA</sequence>
<evidence type="ECO:0000256" key="2">
    <source>
        <dbReference type="SAM" id="SignalP"/>
    </source>
</evidence>
<dbReference type="AlphaFoldDB" id="A0A409WID6"/>
<feature type="region of interest" description="Disordered" evidence="1">
    <location>
        <begin position="50"/>
        <end position="69"/>
    </location>
</feature>
<keyword evidence="4" id="KW-1185">Reference proteome</keyword>
<accession>A0A409WID6</accession>
<organism evidence="3 4">
    <name type="scientific">Psilocybe cyanescens</name>
    <dbReference type="NCBI Taxonomy" id="93625"/>
    <lineage>
        <taxon>Eukaryota</taxon>
        <taxon>Fungi</taxon>
        <taxon>Dikarya</taxon>
        <taxon>Basidiomycota</taxon>
        <taxon>Agaricomycotina</taxon>
        <taxon>Agaricomycetes</taxon>
        <taxon>Agaricomycetidae</taxon>
        <taxon>Agaricales</taxon>
        <taxon>Agaricineae</taxon>
        <taxon>Strophariaceae</taxon>
        <taxon>Psilocybe</taxon>
    </lineage>
</organism>
<reference evidence="3 4" key="1">
    <citation type="journal article" date="2018" name="Evol. Lett.">
        <title>Horizontal gene cluster transfer increased hallucinogenic mushroom diversity.</title>
        <authorList>
            <person name="Reynolds H.T."/>
            <person name="Vijayakumar V."/>
            <person name="Gluck-Thaler E."/>
            <person name="Korotkin H.B."/>
            <person name="Matheny P.B."/>
            <person name="Slot J.C."/>
        </authorList>
    </citation>
    <scope>NUCLEOTIDE SEQUENCE [LARGE SCALE GENOMIC DNA]</scope>
    <source>
        <strain evidence="3 4">2631</strain>
    </source>
</reference>
<keyword evidence="2" id="KW-0732">Signal</keyword>
<dbReference type="Proteomes" id="UP000283269">
    <property type="component" value="Unassembled WGS sequence"/>
</dbReference>
<evidence type="ECO:0000313" key="3">
    <source>
        <dbReference type="EMBL" id="PPQ78286.1"/>
    </source>
</evidence>
<protein>
    <submittedName>
        <fullName evidence="3">Uncharacterized protein</fullName>
    </submittedName>
</protein>
<comment type="caution">
    <text evidence="3">The sequence shown here is derived from an EMBL/GenBank/DDBJ whole genome shotgun (WGS) entry which is preliminary data.</text>
</comment>
<dbReference type="OrthoDB" id="3034371at2759"/>
<proteinExistence type="predicted"/>
<feature type="chain" id="PRO_5019276349" evidence="2">
    <location>
        <begin position="21"/>
        <end position="321"/>
    </location>
</feature>
<name>A0A409WID6_PSICY</name>
<feature type="compositionally biased region" description="Low complexity" evidence="1">
    <location>
        <begin position="50"/>
        <end position="66"/>
    </location>
</feature>
<dbReference type="InParanoid" id="A0A409WID6"/>
<feature type="signal peptide" evidence="2">
    <location>
        <begin position="1"/>
        <end position="20"/>
    </location>
</feature>
<evidence type="ECO:0000256" key="1">
    <source>
        <dbReference type="SAM" id="MobiDB-lite"/>
    </source>
</evidence>